<dbReference type="Proteomes" id="UP000310158">
    <property type="component" value="Unassembled WGS sequence"/>
</dbReference>
<dbReference type="Pfam" id="PF02992">
    <property type="entry name" value="Transposase_21"/>
    <property type="match status" value="1"/>
</dbReference>
<proteinExistence type="predicted"/>
<dbReference type="EMBL" id="SGPL01000073">
    <property type="protein sequence ID" value="THH18508.1"/>
    <property type="molecule type" value="Genomic_DNA"/>
</dbReference>
<dbReference type="PANTHER" id="PTHR46579">
    <property type="entry name" value="F5/8 TYPE C DOMAIN-CONTAINING PROTEIN-RELATED"/>
    <property type="match status" value="1"/>
</dbReference>
<organism evidence="3 4">
    <name type="scientific">Bondarzewia mesenterica</name>
    <dbReference type="NCBI Taxonomy" id="1095465"/>
    <lineage>
        <taxon>Eukaryota</taxon>
        <taxon>Fungi</taxon>
        <taxon>Dikarya</taxon>
        <taxon>Basidiomycota</taxon>
        <taxon>Agaricomycotina</taxon>
        <taxon>Agaricomycetes</taxon>
        <taxon>Russulales</taxon>
        <taxon>Bondarzewiaceae</taxon>
        <taxon>Bondarzewia</taxon>
    </lineage>
</organism>
<keyword evidence="2" id="KW-0812">Transmembrane</keyword>
<accession>A0A4S4M2E9</accession>
<protein>
    <submittedName>
        <fullName evidence="3">Uncharacterized protein</fullName>
    </submittedName>
</protein>
<reference evidence="3 4" key="1">
    <citation type="submission" date="2019-02" db="EMBL/GenBank/DDBJ databases">
        <title>Genome sequencing of the rare red list fungi Bondarzewia mesenterica.</title>
        <authorList>
            <person name="Buettner E."/>
            <person name="Kellner H."/>
        </authorList>
    </citation>
    <scope>NUCLEOTIDE SEQUENCE [LARGE SCALE GENOMIC DNA]</scope>
    <source>
        <strain evidence="3 4">DSM 108281</strain>
    </source>
</reference>
<name>A0A4S4M2E9_9AGAM</name>
<evidence type="ECO:0000256" key="1">
    <source>
        <dbReference type="SAM" id="MobiDB-lite"/>
    </source>
</evidence>
<sequence>MVLSHEDNDDGEPHSYWYARVVGIFHAEVRHTGPLSKSTETQRMDFLFVRWFGRDLSHRAGWNAQCLYRVSFLDSNLPSAFGFLDLNEIIRAVHMIPAFAHKRTDALLPSTSIAHPHTSLGDKSTTEWRFYYIRMFVDRDMFMRFRGGGVGHRSTKDASDNMLADSHQVPVEEELEEGFERGGNTDGTQDEDLADDWQDEEIDYGYVLDEEVEEEVVMEDEGHINEVNGIPEVSVLTEGGTAIQSQSSPPGEASDSRTVTHHEVANELETDTDMSKFDPSRANSQSLDDDSRRNIAKKKLSEEINTYQHLFSDLKRTFRYPTLVFRDQPKSAEDPSPRLTFTHQQRIANAEFIAVQDKLLQLKALVISMDDSDRLDTATNVVRQSLLGDIGAYERFLEGYIDEQWHTLKVGLGIIPPLAKEVLHTYDSASLFSFNFEDTSAPVLLSILIVLIMYLMTGLSRSRSNFLLHALQMVVVATCGYLAALGIQSPVIQMLSDWWPLDIRTIFTTLRLDPDVVHYACCKKCFALYPPLLSRPGIEDVLISHPCYDPSNLSRVERDIWDGRGLGELKGPDGKKSFFDAPNGEARLAFSLFVDWFNPYGNRASSASVSVGAIYMACLNLPPHLRYRTENIYLIGVIPGPTEPSKFQINHLLAPLIDELLRLWNPGVYITQTTSHSGGRLVRCALIPLVCDLPALRKVAGFMGHSATYFCSFCRITSHEIHNLDYKSWPRRSWWEHLRIAETWHTAPTEKLQDHIYKTHHIRWSPLLRLPYWDVTKFSLLDSMHNLFLGELKRHCVDIWQISTKVDSHPASRKKPPYHTSDEQAIQLSKATNALESSSVNGLKALHHGYLLGLARFNGVPLPEERPVKAVLIDALIRWRRNNPEISVRTPSPHETNVRDFANPNAADQTYVLDKTTLQEIWSDISNTVLPSWIGRALKNFGKPGQGRLKADQWRTACTVHLPITLIRVWSAGNVKQNELLHNFLDLIIGVQWATMRSTSQNHRQIVQTHFRRYLTDVTRLFGKKVLVPNHHESLHLVECLELFGPRFNSNHRTDEMEFTFFPTFCRAVNLRVLVESTGMASAFGAFQKLFERVFGSDFRGTLMNDMVSSLPLEPDPSIDDTAALDDIGGPLKNLDDACYHVLIERLNMDLGRVSFRAYNSDKPSDASPTQYRVQFCSKLEIRGVGFTTASYSKGDSMAFKRLSGEEAEKDPYRKFVYLDAELYRDELEEQVAVVKPSDISSSAAGSAFPLSSKTDVVAKSEDPALLPPMEVVEVAAADGGGGGACACACHSCCHLAYTGCA</sequence>
<gene>
    <name evidence="3" type="ORF">EW146_g2479</name>
</gene>
<keyword evidence="4" id="KW-1185">Reference proteome</keyword>
<comment type="caution">
    <text evidence="3">The sequence shown here is derived from an EMBL/GenBank/DDBJ whole genome shotgun (WGS) entry which is preliminary data.</text>
</comment>
<evidence type="ECO:0000313" key="4">
    <source>
        <dbReference type="Proteomes" id="UP000310158"/>
    </source>
</evidence>
<feature type="transmembrane region" description="Helical" evidence="2">
    <location>
        <begin position="441"/>
        <end position="459"/>
    </location>
</feature>
<keyword evidence="2" id="KW-0472">Membrane</keyword>
<feature type="region of interest" description="Disordered" evidence="1">
    <location>
        <begin position="267"/>
        <end position="292"/>
    </location>
</feature>
<feature type="transmembrane region" description="Helical" evidence="2">
    <location>
        <begin position="466"/>
        <end position="487"/>
    </location>
</feature>
<dbReference type="OrthoDB" id="3269001at2759"/>
<evidence type="ECO:0000256" key="2">
    <source>
        <dbReference type="SAM" id="Phobius"/>
    </source>
</evidence>
<keyword evidence="2" id="KW-1133">Transmembrane helix</keyword>
<dbReference type="InterPro" id="IPR004242">
    <property type="entry name" value="Transposase_21"/>
</dbReference>
<evidence type="ECO:0000313" key="3">
    <source>
        <dbReference type="EMBL" id="THH18508.1"/>
    </source>
</evidence>
<dbReference type="PANTHER" id="PTHR46579:SF1">
    <property type="entry name" value="F5_8 TYPE C DOMAIN-CONTAINING PROTEIN"/>
    <property type="match status" value="1"/>
</dbReference>